<dbReference type="InterPro" id="IPR053853">
    <property type="entry name" value="FitA-like_RHH"/>
</dbReference>
<keyword evidence="3" id="KW-1185">Reference proteome</keyword>
<comment type="caution">
    <text evidence="2">The sequence shown here is derived from an EMBL/GenBank/DDBJ whole genome shotgun (WGS) entry which is preliminary data.</text>
</comment>
<evidence type="ECO:0000313" key="3">
    <source>
        <dbReference type="Proteomes" id="UP000293671"/>
    </source>
</evidence>
<evidence type="ECO:0000313" key="2">
    <source>
        <dbReference type="EMBL" id="RZU02187.1"/>
    </source>
</evidence>
<proteinExistence type="predicted"/>
<dbReference type="OrthoDB" id="8853074at2"/>
<dbReference type="EMBL" id="SHKP01000004">
    <property type="protein sequence ID" value="RZU02187.1"/>
    <property type="molecule type" value="Genomic_DNA"/>
</dbReference>
<dbReference type="SUPFAM" id="SSF47598">
    <property type="entry name" value="Ribbon-helix-helix"/>
    <property type="match status" value="1"/>
</dbReference>
<dbReference type="RefSeq" id="WP_130429971.1">
    <property type="nucleotide sequence ID" value="NZ_SHKP01000004.1"/>
</dbReference>
<organism evidence="2 3">
    <name type="scientific">Rivibacter subsaxonicus</name>
    <dbReference type="NCBI Taxonomy" id="457575"/>
    <lineage>
        <taxon>Bacteria</taxon>
        <taxon>Pseudomonadati</taxon>
        <taxon>Pseudomonadota</taxon>
        <taxon>Betaproteobacteria</taxon>
        <taxon>Burkholderiales</taxon>
        <taxon>Rivibacter</taxon>
    </lineage>
</organism>
<name>A0A4Q7VZE0_9BURK</name>
<accession>A0A4Q7VZE0</accession>
<protein>
    <submittedName>
        <fullName evidence="2">Arc-like DNA binding dprotein</fullName>
    </submittedName>
</protein>
<dbReference type="AlphaFoldDB" id="A0A4Q7VZE0"/>
<dbReference type="GO" id="GO:0006355">
    <property type="term" value="P:regulation of DNA-templated transcription"/>
    <property type="evidence" value="ECO:0007669"/>
    <property type="project" value="InterPro"/>
</dbReference>
<evidence type="ECO:0000259" key="1">
    <source>
        <dbReference type="Pfam" id="PF22513"/>
    </source>
</evidence>
<dbReference type="InterPro" id="IPR010985">
    <property type="entry name" value="Ribbon_hlx_hlx"/>
</dbReference>
<dbReference type="Proteomes" id="UP000293671">
    <property type="component" value="Unassembled WGS sequence"/>
</dbReference>
<reference evidence="2 3" key="1">
    <citation type="submission" date="2019-02" db="EMBL/GenBank/DDBJ databases">
        <title>Genomic Encyclopedia of Type Strains, Phase IV (KMG-IV): sequencing the most valuable type-strain genomes for metagenomic binning, comparative biology and taxonomic classification.</title>
        <authorList>
            <person name="Goeker M."/>
        </authorList>
    </citation>
    <scope>NUCLEOTIDE SEQUENCE [LARGE SCALE GENOMIC DNA]</scope>
    <source>
        <strain evidence="2 3">DSM 19570</strain>
    </source>
</reference>
<dbReference type="InterPro" id="IPR013321">
    <property type="entry name" value="Arc_rbn_hlx_hlx"/>
</dbReference>
<gene>
    <name evidence="2" type="ORF">EV670_0208</name>
</gene>
<sequence>MSVNLSIKNVPDEVAEQLRLRAERNHRSLQGELMAIVQQAASEREATRAGPGTQSFMRGTRSIEQTAAELRKRFPAPAGVGPLAVDIIRADRDSR</sequence>
<dbReference type="Gene3D" id="1.10.1220.10">
    <property type="entry name" value="Met repressor-like"/>
    <property type="match status" value="1"/>
</dbReference>
<dbReference type="Pfam" id="PF22513">
    <property type="entry name" value="FitA-like_RHH"/>
    <property type="match status" value="1"/>
</dbReference>
<feature type="domain" description="Antitoxin FitA-like ribbon-helix-helix" evidence="1">
    <location>
        <begin position="4"/>
        <end position="41"/>
    </location>
</feature>